<dbReference type="AlphaFoldDB" id="A0A538TSI7"/>
<protein>
    <submittedName>
        <fullName evidence="3">PEGA domain-containing protein</fullName>
    </submittedName>
</protein>
<proteinExistence type="predicted"/>
<dbReference type="InterPro" id="IPR013229">
    <property type="entry name" value="PEGA"/>
</dbReference>
<organism evidence="3 4">
    <name type="scientific">Eiseniibacteriota bacterium</name>
    <dbReference type="NCBI Taxonomy" id="2212470"/>
    <lineage>
        <taxon>Bacteria</taxon>
        <taxon>Candidatus Eiseniibacteriota</taxon>
    </lineage>
</organism>
<dbReference type="Pfam" id="PF08308">
    <property type="entry name" value="PEGA"/>
    <property type="match status" value="3"/>
</dbReference>
<dbReference type="Proteomes" id="UP000317691">
    <property type="component" value="Unassembled WGS sequence"/>
</dbReference>
<evidence type="ECO:0000259" key="2">
    <source>
        <dbReference type="Pfam" id="PF08308"/>
    </source>
</evidence>
<evidence type="ECO:0000313" key="4">
    <source>
        <dbReference type="Proteomes" id="UP000317691"/>
    </source>
</evidence>
<feature type="region of interest" description="Disordered" evidence="1">
    <location>
        <begin position="308"/>
        <end position="344"/>
    </location>
</feature>
<dbReference type="EMBL" id="VBOZ01000008">
    <property type="protein sequence ID" value="TMQ66590.1"/>
    <property type="molecule type" value="Genomic_DNA"/>
</dbReference>
<feature type="domain" description="PEGA" evidence="2">
    <location>
        <begin position="523"/>
        <end position="581"/>
    </location>
</feature>
<feature type="compositionally biased region" description="Basic and acidic residues" evidence="1">
    <location>
        <begin position="416"/>
        <end position="432"/>
    </location>
</feature>
<evidence type="ECO:0000313" key="3">
    <source>
        <dbReference type="EMBL" id="TMQ66590.1"/>
    </source>
</evidence>
<feature type="region of interest" description="Disordered" evidence="1">
    <location>
        <begin position="416"/>
        <end position="464"/>
    </location>
</feature>
<accession>A0A538TSI7</accession>
<reference evidence="3 4" key="1">
    <citation type="journal article" date="2019" name="Nat. Microbiol.">
        <title>Mediterranean grassland soil C-N compound turnover is dependent on rainfall and depth, and is mediated by genomically divergent microorganisms.</title>
        <authorList>
            <person name="Diamond S."/>
            <person name="Andeer P.F."/>
            <person name="Li Z."/>
            <person name="Crits-Christoph A."/>
            <person name="Burstein D."/>
            <person name="Anantharaman K."/>
            <person name="Lane K.R."/>
            <person name="Thomas B.C."/>
            <person name="Pan C."/>
            <person name="Northen T.R."/>
            <person name="Banfield J.F."/>
        </authorList>
    </citation>
    <scope>NUCLEOTIDE SEQUENCE [LARGE SCALE GENOMIC DNA]</scope>
    <source>
        <strain evidence="3">WS_9</strain>
    </source>
</reference>
<gene>
    <name evidence="3" type="ORF">E6K79_01315</name>
</gene>
<feature type="domain" description="PEGA" evidence="2">
    <location>
        <begin position="685"/>
        <end position="727"/>
    </location>
</feature>
<name>A0A538TSI7_UNCEI</name>
<comment type="caution">
    <text evidence="3">The sequence shown here is derived from an EMBL/GenBank/DDBJ whole genome shotgun (WGS) entry which is preliminary data.</text>
</comment>
<evidence type="ECO:0000256" key="1">
    <source>
        <dbReference type="SAM" id="MobiDB-lite"/>
    </source>
</evidence>
<feature type="compositionally biased region" description="Basic and acidic residues" evidence="1">
    <location>
        <begin position="311"/>
        <end position="324"/>
    </location>
</feature>
<feature type="domain" description="PEGA" evidence="2">
    <location>
        <begin position="602"/>
        <end position="649"/>
    </location>
</feature>
<sequence length="840" mass="89376">MHLASENAPAAGNVAGSGPIETSSALLNQVIASHMPPNPVDTAEAPSYSAGVMKAELISQFRIAGLVRSPDRDGALAHFDPERGFALTARGSMGPADVIDPTIWVREKISLALSAPGDTADAPLRRVIGALRALHAELMARPESERPWVSVLVLLLLGEDAVAVSAGDCPCLRFRSGLLSRLGRGEGTFGAEAPRGALGSEPQVRIEIVPLRPPPGDLYVLSTRQLREGELAVLARDLAMARDGAQLLRAGVEGASDRGRIAIRILEPSESESIVETAESLESIVDAFAPSILEEPLNEVELVGGAADWGGSHRMEPPRPEPPYREPPQIDPPPRDSGWGKGELIRGGLLDFDAEEIEPADMDLDAIEVRDDGAAYQGSVAAEFPESGGFVEAELPATEAELPAIEAEPHEIEAEQARADMEPPEAPRELPERPTALDSWQVPADDTEWRKERSPRPSRPAALAPVGEERPWYEPLALSAGGALAIVALALLVRSLVPGILGTNRGHAPAPGVVTAATGLADIFSDPPGATVRVDGVTLDGKTPLAGVTMDAGLHRVELDWGPWGAWRDTVEITPGSRLTVHPALFGVASFRSSEPSRVLDVYVDGVYAGTTPLSLPQVVVGRHLVRFGGPGLTTSAQEVEVLRDRPVELVGNPGPVPENGKITIRTAILGDSGFESGRGDPYWVDGVARGVTPATVDLKPGTHSVRVARRGFPPQVTVLEVKAGGEHFVTAEFGARSEEPLHFDPPDAIDVTNPMPLTIALPTSEWDPSMALWLYAAAPGGSFQAKRMTRLEEGTRTFAALLPPEVLRSNARQVRFFFKATGTAGRETFSEIYTVRVKL</sequence>